<accession>A0A644Z4N7</accession>
<protein>
    <recommendedName>
        <fullName evidence="2">Peptidase C39-like domain-containing protein</fullName>
    </recommendedName>
</protein>
<sequence>MKKVYQRRVDPGHGDCMQAAMASLFDDEYENVPAFIEHENWFELFCNYIESKGYKDGGMLHNKAWGTLLNPTFECFETPTFDKWSLLTAKNLKNYQGVDGLFYASVLSPKYFNWSDMDIHAVICDADLNIIHDPNMKYQSIKAYPLSSVIGCNGIINVCNFIKKK</sequence>
<dbReference type="AlphaFoldDB" id="A0A644Z4N7"/>
<evidence type="ECO:0008006" key="2">
    <source>
        <dbReference type="Google" id="ProtNLM"/>
    </source>
</evidence>
<reference evidence="1" key="1">
    <citation type="submission" date="2019-08" db="EMBL/GenBank/DDBJ databases">
        <authorList>
            <person name="Kucharzyk K."/>
            <person name="Murdoch R.W."/>
            <person name="Higgins S."/>
            <person name="Loffler F."/>
        </authorList>
    </citation>
    <scope>NUCLEOTIDE SEQUENCE</scope>
</reference>
<organism evidence="1">
    <name type="scientific">bioreactor metagenome</name>
    <dbReference type="NCBI Taxonomy" id="1076179"/>
    <lineage>
        <taxon>unclassified sequences</taxon>
        <taxon>metagenomes</taxon>
        <taxon>ecological metagenomes</taxon>
    </lineage>
</organism>
<dbReference type="EMBL" id="VSSQ01006545">
    <property type="protein sequence ID" value="MPM33064.1"/>
    <property type="molecule type" value="Genomic_DNA"/>
</dbReference>
<name>A0A644Z4N7_9ZZZZ</name>
<proteinExistence type="predicted"/>
<gene>
    <name evidence="1" type="ORF">SDC9_79631</name>
</gene>
<comment type="caution">
    <text evidence="1">The sequence shown here is derived from an EMBL/GenBank/DDBJ whole genome shotgun (WGS) entry which is preliminary data.</text>
</comment>
<evidence type="ECO:0000313" key="1">
    <source>
        <dbReference type="EMBL" id="MPM33064.1"/>
    </source>
</evidence>